<dbReference type="NCBIfam" id="TIGR01863">
    <property type="entry name" value="cas_Csd1"/>
    <property type="match status" value="1"/>
</dbReference>
<dbReference type="InterPro" id="IPR010144">
    <property type="entry name" value="CRISPR-assoc_prot_Csd1-typ"/>
</dbReference>
<protein>
    <submittedName>
        <fullName evidence="1">CRISPR-associated protein cas8c/csd1, subtype I-c/dvulg</fullName>
    </submittedName>
</protein>
<organism evidence="1">
    <name type="scientific">uncultured Desulfovibrio sp</name>
    <dbReference type="NCBI Taxonomy" id="167968"/>
    <lineage>
        <taxon>Bacteria</taxon>
        <taxon>Pseudomonadati</taxon>
        <taxon>Thermodesulfobacteriota</taxon>
        <taxon>Desulfovibrionia</taxon>
        <taxon>Desulfovibrionales</taxon>
        <taxon>Desulfovibrionaceae</taxon>
        <taxon>Desulfovibrio</taxon>
        <taxon>environmental samples</taxon>
    </lineage>
</organism>
<reference evidence="1" key="1">
    <citation type="submission" date="2016-04" db="EMBL/GenBank/DDBJ databases">
        <authorList>
            <person name="Evans L.H."/>
            <person name="Alamgir A."/>
            <person name="Owens N."/>
            <person name="Weber N.D."/>
            <person name="Virtaneva K."/>
            <person name="Barbian K."/>
            <person name="Babar A."/>
            <person name="Rosenke K."/>
        </authorList>
    </citation>
    <scope>NUCLEOTIDE SEQUENCE</scope>
    <source>
        <strain evidence="1">92-2</strain>
    </source>
</reference>
<dbReference type="AlphaFoldDB" id="A0A212IW06"/>
<name>A0A212IW06_9BACT</name>
<dbReference type="CDD" id="cd09757">
    <property type="entry name" value="Cas8c_I-C"/>
    <property type="match status" value="1"/>
</dbReference>
<dbReference type="EMBL" id="FLUP01000001">
    <property type="protein sequence ID" value="SBV91377.1"/>
    <property type="molecule type" value="Genomic_DNA"/>
</dbReference>
<sequence>MSWMQKLFETYEACSQNPAFVDPPQAENGGKEAPALMPVSHTSQQAHIHVVIDGAGNFVRAELLPLKMQFIIPATEDSAGRTSGDSPHPLDDKIHYCAKDYSGGKKNLYSLYASQLQAWCDSSHSHPKARAVYAYVSQGHLVDDLLKCGILRGESASSLQTEPTEADKESGADSIFNRLQPKKIGNATVRDQGDALVVWSVVNLPDDMEPRTWKDTSLQQAWMAYDAAMMEQKGLCIVQGVECAVAAKHPRNIRRPGDGAKLISSNDSANFTYRGRFLEPEQACTVGYEVSHKAHNALRWLIARQGYRNGDQAVVAWAVSGAPVPNPCEDLFDLSAGDFLLDDAPEVQAEKDAAQPPFVPPVNMGLAFAKRLNKALVGYKADLKETDGVAIMAMDAASPGRLSVTFYREQMLKDYLYNLERWQEECAWVLPVRIDEAREGQSKPKTRTVYAPLAPTPETIARVAYGRRIDDKLLKATVERLLPCVVDRATLPRDIVESCVRRACNRAAHEAWEWAEVLGVACAMYRGYFARHIKEGEYSMALDETRKSRDYLFGRLLAVAEYIERSALNCAGEKRPTNAERLMQRFADHPFATWKQLELQLQPYIQRLKSSSHAGLLKRPQKAWKEIYDKFDPEKFTSSDKLSGEFLLGYHCQMSALYATADKESTTEANDQQGA</sequence>
<accession>A0A212IW06</accession>
<evidence type="ECO:0000313" key="1">
    <source>
        <dbReference type="EMBL" id="SBV91377.1"/>
    </source>
</evidence>
<gene>
    <name evidence="1" type="ORF">KM92DES2_10124</name>
</gene>
<dbReference type="Pfam" id="PF09709">
    <property type="entry name" value="Cas_Csd1"/>
    <property type="match status" value="1"/>
</dbReference>
<proteinExistence type="predicted"/>